<dbReference type="AlphaFoldDB" id="A0A4Z2J3H4"/>
<gene>
    <name evidence="2" type="ORF">EYF80_005649</name>
</gene>
<sequence length="108" mass="11626">MDSVLHSAEGMEDQALMLGFSGQCRWYHGREMSGSLLVLMTGTFLRSQDENGERMQNRGSHRFQGGNPIRPAGATGSVGVTSAIYPIKRAMLPLSPKGSPLTALSAEM</sequence>
<evidence type="ECO:0000313" key="2">
    <source>
        <dbReference type="EMBL" id="TNN84043.1"/>
    </source>
</evidence>
<protein>
    <submittedName>
        <fullName evidence="2">Uncharacterized protein</fullName>
    </submittedName>
</protein>
<dbReference type="Proteomes" id="UP000314294">
    <property type="component" value="Unassembled WGS sequence"/>
</dbReference>
<organism evidence="2 3">
    <name type="scientific">Liparis tanakae</name>
    <name type="common">Tanaka's snailfish</name>
    <dbReference type="NCBI Taxonomy" id="230148"/>
    <lineage>
        <taxon>Eukaryota</taxon>
        <taxon>Metazoa</taxon>
        <taxon>Chordata</taxon>
        <taxon>Craniata</taxon>
        <taxon>Vertebrata</taxon>
        <taxon>Euteleostomi</taxon>
        <taxon>Actinopterygii</taxon>
        <taxon>Neopterygii</taxon>
        <taxon>Teleostei</taxon>
        <taxon>Neoteleostei</taxon>
        <taxon>Acanthomorphata</taxon>
        <taxon>Eupercaria</taxon>
        <taxon>Perciformes</taxon>
        <taxon>Cottioidei</taxon>
        <taxon>Cottales</taxon>
        <taxon>Liparidae</taxon>
        <taxon>Liparis</taxon>
    </lineage>
</organism>
<evidence type="ECO:0000313" key="3">
    <source>
        <dbReference type="Proteomes" id="UP000314294"/>
    </source>
</evidence>
<dbReference type="EMBL" id="SRLO01000029">
    <property type="protein sequence ID" value="TNN84043.1"/>
    <property type="molecule type" value="Genomic_DNA"/>
</dbReference>
<name>A0A4Z2J3H4_9TELE</name>
<comment type="caution">
    <text evidence="2">The sequence shown here is derived from an EMBL/GenBank/DDBJ whole genome shotgun (WGS) entry which is preliminary data.</text>
</comment>
<keyword evidence="3" id="KW-1185">Reference proteome</keyword>
<feature type="region of interest" description="Disordered" evidence="1">
    <location>
        <begin position="50"/>
        <end position="74"/>
    </location>
</feature>
<accession>A0A4Z2J3H4</accession>
<proteinExistence type="predicted"/>
<reference evidence="2 3" key="1">
    <citation type="submission" date="2019-03" db="EMBL/GenBank/DDBJ databases">
        <title>First draft genome of Liparis tanakae, snailfish: a comprehensive survey of snailfish specific genes.</title>
        <authorList>
            <person name="Kim W."/>
            <person name="Song I."/>
            <person name="Jeong J.-H."/>
            <person name="Kim D."/>
            <person name="Kim S."/>
            <person name="Ryu S."/>
            <person name="Song J.Y."/>
            <person name="Lee S.K."/>
        </authorList>
    </citation>
    <scope>NUCLEOTIDE SEQUENCE [LARGE SCALE GENOMIC DNA]</scope>
    <source>
        <tissue evidence="2">Muscle</tissue>
    </source>
</reference>
<evidence type="ECO:0000256" key="1">
    <source>
        <dbReference type="SAM" id="MobiDB-lite"/>
    </source>
</evidence>